<feature type="non-terminal residue" evidence="1">
    <location>
        <position position="57"/>
    </location>
</feature>
<gene>
    <name evidence="1" type="ORF">KI387_024314</name>
</gene>
<dbReference type="PANTHER" id="PTHR12433">
    <property type="entry name" value="MEDIATOR OF RNA POLYMERASE II TRANSCRIPTION SUBUNIT 25"/>
    <property type="match status" value="1"/>
</dbReference>
<keyword evidence="2" id="KW-1185">Reference proteome</keyword>
<dbReference type="GO" id="GO:0016592">
    <property type="term" value="C:mediator complex"/>
    <property type="evidence" value="ECO:0007669"/>
    <property type="project" value="TreeGrafter"/>
</dbReference>
<dbReference type="GO" id="GO:0045944">
    <property type="term" value="P:positive regulation of transcription by RNA polymerase II"/>
    <property type="evidence" value="ECO:0007669"/>
    <property type="project" value="TreeGrafter"/>
</dbReference>
<accession>A0AA38G3T1</accession>
<protein>
    <submittedName>
        <fullName evidence="1">Uncharacterized protein</fullName>
    </submittedName>
</protein>
<evidence type="ECO:0000313" key="1">
    <source>
        <dbReference type="EMBL" id="KAH9315687.1"/>
    </source>
</evidence>
<dbReference type="PANTHER" id="PTHR12433:SF11">
    <property type="entry name" value="MEDIATOR OF RNA POLYMERASE II TRANSCRIPTION SUBUNIT 25"/>
    <property type="match status" value="1"/>
</dbReference>
<organism evidence="1 2">
    <name type="scientific">Taxus chinensis</name>
    <name type="common">Chinese yew</name>
    <name type="synonym">Taxus wallichiana var. chinensis</name>
    <dbReference type="NCBI Taxonomy" id="29808"/>
    <lineage>
        <taxon>Eukaryota</taxon>
        <taxon>Viridiplantae</taxon>
        <taxon>Streptophyta</taxon>
        <taxon>Embryophyta</taxon>
        <taxon>Tracheophyta</taxon>
        <taxon>Spermatophyta</taxon>
        <taxon>Pinopsida</taxon>
        <taxon>Pinidae</taxon>
        <taxon>Conifers II</taxon>
        <taxon>Cupressales</taxon>
        <taxon>Taxaceae</taxon>
        <taxon>Taxus</taxon>
    </lineage>
</organism>
<dbReference type="GO" id="GO:0005667">
    <property type="term" value="C:transcription regulator complex"/>
    <property type="evidence" value="ECO:0007669"/>
    <property type="project" value="TreeGrafter"/>
</dbReference>
<reference evidence="1 2" key="1">
    <citation type="journal article" date="2021" name="Nat. Plants">
        <title>The Taxus genome provides insights into paclitaxel biosynthesis.</title>
        <authorList>
            <person name="Xiong X."/>
            <person name="Gou J."/>
            <person name="Liao Q."/>
            <person name="Li Y."/>
            <person name="Zhou Q."/>
            <person name="Bi G."/>
            <person name="Li C."/>
            <person name="Du R."/>
            <person name="Wang X."/>
            <person name="Sun T."/>
            <person name="Guo L."/>
            <person name="Liang H."/>
            <person name="Lu P."/>
            <person name="Wu Y."/>
            <person name="Zhang Z."/>
            <person name="Ro D.K."/>
            <person name="Shang Y."/>
            <person name="Huang S."/>
            <person name="Yan J."/>
        </authorList>
    </citation>
    <scope>NUCLEOTIDE SEQUENCE [LARGE SCALE GENOMIC DNA]</scope>
    <source>
        <strain evidence="1">Ta-2019</strain>
    </source>
</reference>
<dbReference type="AlphaFoldDB" id="A0AA38G3T1"/>
<feature type="non-terminal residue" evidence="1">
    <location>
        <position position="1"/>
    </location>
</feature>
<evidence type="ECO:0000313" key="2">
    <source>
        <dbReference type="Proteomes" id="UP000824469"/>
    </source>
</evidence>
<dbReference type="Proteomes" id="UP000824469">
    <property type="component" value="Unassembled WGS sequence"/>
</dbReference>
<sequence>TNQGKAEYLIFRPMSQHGFLVQLSEKKLSAVIQLPNQTLLLSSSDRPGRMIGMLFPG</sequence>
<name>A0AA38G3T1_TAXCH</name>
<dbReference type="OMA" id="HMNSKEC"/>
<dbReference type="EMBL" id="JAHRHJ020000005">
    <property type="protein sequence ID" value="KAH9315687.1"/>
    <property type="molecule type" value="Genomic_DNA"/>
</dbReference>
<comment type="caution">
    <text evidence="1">The sequence shown here is derived from an EMBL/GenBank/DDBJ whole genome shotgun (WGS) entry which is preliminary data.</text>
</comment>
<proteinExistence type="predicted"/>